<dbReference type="Proteomes" id="UP000675881">
    <property type="component" value="Chromosome 8"/>
</dbReference>
<proteinExistence type="predicted"/>
<reference evidence="3" key="1">
    <citation type="submission" date="2014-05" db="EMBL/GenBank/DDBJ databases">
        <authorList>
            <person name="Chronopoulou M."/>
        </authorList>
    </citation>
    <scope>NUCLEOTIDE SEQUENCE</scope>
    <source>
        <tissue evidence="3">Whole organism</tissue>
    </source>
</reference>
<gene>
    <name evidence="2" type="ORF">LSAA_14021</name>
</gene>
<name>A0A0K2TMT9_LEPSM</name>
<evidence type="ECO:0000313" key="4">
    <source>
        <dbReference type="Proteomes" id="UP000675881"/>
    </source>
</evidence>
<evidence type="ECO:0000256" key="1">
    <source>
        <dbReference type="SAM" id="MobiDB-lite"/>
    </source>
</evidence>
<sequence length="386" mass="41971">MKSKKSSKFKFSFSSTPSSANSSLSSSLRKDSIALDKKSDVQLLSVKRKTSNDDSGWESSTPSTSSCSSTSRKSSSSSNFFKLFHRSAATLLLPKRSENEFDSFSHPHRPSRTNVFIKNEELDLDSLPPSNKQTSFVTKARRRSSKLQARSLSAVNLMAKRHFEDDSEEGSSVISGCTSSTITSSLSPLRRHSVSSLLSSRYESAKESYDYDSGAYSRTSSPDDKSLPRASSHLAISAPLSAPSLVLAACMNFSGDVYNLSNVKSISPLFCASRHKIEDDNHRVSVTIGAHTKLSIAAGRGRCPLLGTAGLSPGKRSHKFLMKKSPSPSGLTRSKISTVYLGKNPKKNPFCSCGEQVTVNGRHHCTGDRSCFSDTDSELGRSFLQF</sequence>
<feature type="compositionally biased region" description="Low complexity" evidence="1">
    <location>
        <begin position="9"/>
        <end position="27"/>
    </location>
</feature>
<dbReference type="EMBL" id="HG994587">
    <property type="protein sequence ID" value="CAF3025188.1"/>
    <property type="molecule type" value="Genomic_DNA"/>
</dbReference>
<feature type="region of interest" description="Disordered" evidence="1">
    <location>
        <begin position="44"/>
        <end position="76"/>
    </location>
</feature>
<reference evidence="2" key="2">
    <citation type="submission" date="2021-02" db="EMBL/GenBank/DDBJ databases">
        <authorList>
            <person name="Bekaert M."/>
        </authorList>
    </citation>
    <scope>NUCLEOTIDE SEQUENCE</scope>
    <source>
        <strain evidence="2">IoA-00</strain>
    </source>
</reference>
<feature type="compositionally biased region" description="Low complexity" evidence="1">
    <location>
        <begin position="59"/>
        <end position="76"/>
    </location>
</feature>
<keyword evidence="4" id="KW-1185">Reference proteome</keyword>
<accession>A0A0K2TMT9</accession>
<evidence type="ECO:0000313" key="2">
    <source>
        <dbReference type="EMBL" id="CAF3025188.1"/>
    </source>
</evidence>
<evidence type="ECO:0000313" key="3">
    <source>
        <dbReference type="EMBL" id="CDW27229.1"/>
    </source>
</evidence>
<dbReference type="EMBL" id="HACA01009868">
    <property type="protein sequence ID" value="CDW27229.1"/>
    <property type="molecule type" value="Transcribed_RNA"/>
</dbReference>
<feature type="region of interest" description="Disordered" evidence="1">
    <location>
        <begin position="1"/>
        <end position="29"/>
    </location>
</feature>
<dbReference type="AlphaFoldDB" id="A0A0K2TMT9"/>
<protein>
    <submittedName>
        <fullName evidence="2">(salmon louse) hypothetical protein</fullName>
    </submittedName>
</protein>
<organism evidence="3">
    <name type="scientific">Lepeophtheirus salmonis</name>
    <name type="common">Salmon louse</name>
    <name type="synonym">Caligus salmonis</name>
    <dbReference type="NCBI Taxonomy" id="72036"/>
    <lineage>
        <taxon>Eukaryota</taxon>
        <taxon>Metazoa</taxon>
        <taxon>Ecdysozoa</taxon>
        <taxon>Arthropoda</taxon>
        <taxon>Crustacea</taxon>
        <taxon>Multicrustacea</taxon>
        <taxon>Hexanauplia</taxon>
        <taxon>Copepoda</taxon>
        <taxon>Siphonostomatoida</taxon>
        <taxon>Caligidae</taxon>
        <taxon>Lepeophtheirus</taxon>
    </lineage>
</organism>